<evidence type="ECO:0000313" key="3">
    <source>
        <dbReference type="Proteomes" id="UP001165283"/>
    </source>
</evidence>
<dbReference type="GO" id="GO:0018786">
    <property type="term" value="F:haloalkane dehalogenase activity"/>
    <property type="evidence" value="ECO:0007669"/>
    <property type="project" value="UniProtKB-EC"/>
</dbReference>
<evidence type="ECO:0000313" key="2">
    <source>
        <dbReference type="EMBL" id="MCO1653665.1"/>
    </source>
</evidence>
<comment type="caution">
    <text evidence="2">The sequence shown here is derived from an EMBL/GenBank/DDBJ whole genome shotgun (WGS) entry which is preliminary data.</text>
</comment>
<dbReference type="InterPro" id="IPR050266">
    <property type="entry name" value="AB_hydrolase_sf"/>
</dbReference>
<dbReference type="InterPro" id="IPR029058">
    <property type="entry name" value="AB_hydrolase_fold"/>
</dbReference>
<organism evidence="2 3">
    <name type="scientific">Pseudonocardia humida</name>
    <dbReference type="NCBI Taxonomy" id="2800819"/>
    <lineage>
        <taxon>Bacteria</taxon>
        <taxon>Bacillati</taxon>
        <taxon>Actinomycetota</taxon>
        <taxon>Actinomycetes</taxon>
        <taxon>Pseudonocardiales</taxon>
        <taxon>Pseudonocardiaceae</taxon>
        <taxon>Pseudonocardia</taxon>
    </lineage>
</organism>
<keyword evidence="3" id="KW-1185">Reference proteome</keyword>
<name>A0ABT0ZSG5_9PSEU</name>
<dbReference type="Gene3D" id="3.40.50.1820">
    <property type="entry name" value="alpha/beta hydrolase"/>
    <property type="match status" value="1"/>
</dbReference>
<dbReference type="EMBL" id="JAGSOV010000005">
    <property type="protein sequence ID" value="MCO1653665.1"/>
    <property type="molecule type" value="Genomic_DNA"/>
</dbReference>
<gene>
    <name evidence="2" type="ORF">KDL28_01210</name>
</gene>
<dbReference type="Pfam" id="PF00561">
    <property type="entry name" value="Abhydrolase_1"/>
    <property type="match status" value="1"/>
</dbReference>
<feature type="domain" description="AB hydrolase-1" evidence="1">
    <location>
        <begin position="21"/>
        <end position="140"/>
    </location>
</feature>
<dbReference type="SUPFAM" id="SSF53474">
    <property type="entry name" value="alpha/beta-Hydrolases"/>
    <property type="match status" value="1"/>
</dbReference>
<sequence length="290" mass="31608">MPIADVLDSTISYTDRGTGTPIVFLHGNPGSSHVWRKVLDHLPDELPARLLAPDLIGMGRSGKPDSDYRFGDHARYLDAWFDALELDRAVLVGHDWGGALALDRAARLPDRVPGVAFFETVLRPMSWAELPAGGRERFQALREPGTGERMALEENDFITVALPRTMITELSAAEAAVYAEPYPDARSRRPLLAWARSMPVDGDPPDVHTRVEAYDKWLATSPEVPKLLLTFSGHPTLMVGPEAVDWCRTSIAGLDVVDGGVAGHVAPEDRPAEIAAAISAWVTGHGLVRR</sequence>
<dbReference type="EC" id="3.8.1.5" evidence="2"/>
<dbReference type="InterPro" id="IPR000073">
    <property type="entry name" value="AB_hydrolase_1"/>
</dbReference>
<keyword evidence="2" id="KW-0378">Hydrolase</keyword>
<dbReference type="Proteomes" id="UP001165283">
    <property type="component" value="Unassembled WGS sequence"/>
</dbReference>
<dbReference type="NCBIfam" id="NF002938">
    <property type="entry name" value="PRK03592.1"/>
    <property type="match status" value="1"/>
</dbReference>
<reference evidence="2" key="1">
    <citation type="submission" date="2021-04" db="EMBL/GenBank/DDBJ databases">
        <title>Pseudonocardia sp. nov., isolated from sandy soil of mangrove forest.</title>
        <authorList>
            <person name="Zan Z."/>
            <person name="Huang R."/>
            <person name="Liu W."/>
        </authorList>
    </citation>
    <scope>NUCLEOTIDE SEQUENCE</scope>
    <source>
        <strain evidence="2">S2-4</strain>
    </source>
</reference>
<dbReference type="PRINTS" id="PR00111">
    <property type="entry name" value="ABHYDROLASE"/>
</dbReference>
<dbReference type="PANTHER" id="PTHR43798:SF33">
    <property type="entry name" value="HYDROLASE, PUTATIVE (AFU_ORTHOLOGUE AFUA_2G14860)-RELATED"/>
    <property type="match status" value="1"/>
</dbReference>
<proteinExistence type="predicted"/>
<protein>
    <submittedName>
        <fullName evidence="2">Haloalkane dehalogenase</fullName>
        <ecNumber evidence="2">3.8.1.5</ecNumber>
    </submittedName>
</protein>
<accession>A0ABT0ZSG5</accession>
<evidence type="ECO:0000259" key="1">
    <source>
        <dbReference type="Pfam" id="PF00561"/>
    </source>
</evidence>
<dbReference type="PRINTS" id="PR00412">
    <property type="entry name" value="EPOXHYDRLASE"/>
</dbReference>
<dbReference type="InterPro" id="IPR000639">
    <property type="entry name" value="Epox_hydrolase-like"/>
</dbReference>
<dbReference type="PANTHER" id="PTHR43798">
    <property type="entry name" value="MONOACYLGLYCEROL LIPASE"/>
    <property type="match status" value="1"/>
</dbReference>